<reference evidence="1 2" key="1">
    <citation type="submission" date="2024-09" db="EMBL/GenBank/DDBJ databases">
        <authorList>
            <person name="Sun Q."/>
            <person name="Mori K."/>
        </authorList>
    </citation>
    <scope>NUCLEOTIDE SEQUENCE [LARGE SCALE GENOMIC DNA]</scope>
    <source>
        <strain evidence="1 2">TBRC 0563</strain>
    </source>
</reference>
<gene>
    <name evidence="1" type="ORF">ACFFNX_27645</name>
</gene>
<dbReference type="Proteomes" id="UP001589627">
    <property type="component" value="Unassembled WGS sequence"/>
</dbReference>
<dbReference type="RefSeq" id="WP_378208403.1">
    <property type="nucleotide sequence ID" value="NZ_JBHLZP010000239.1"/>
</dbReference>
<protein>
    <submittedName>
        <fullName evidence="1">Uncharacterized protein</fullName>
    </submittedName>
</protein>
<evidence type="ECO:0000313" key="2">
    <source>
        <dbReference type="Proteomes" id="UP001589627"/>
    </source>
</evidence>
<organism evidence="1 2">
    <name type="scientific">Actinoallomurus acaciae</name>
    <dbReference type="NCBI Taxonomy" id="502577"/>
    <lineage>
        <taxon>Bacteria</taxon>
        <taxon>Bacillati</taxon>
        <taxon>Actinomycetota</taxon>
        <taxon>Actinomycetes</taxon>
        <taxon>Streptosporangiales</taxon>
        <taxon>Thermomonosporaceae</taxon>
        <taxon>Actinoallomurus</taxon>
    </lineage>
</organism>
<accession>A0ABV5YLN0</accession>
<evidence type="ECO:0000313" key="1">
    <source>
        <dbReference type="EMBL" id="MFB9835959.1"/>
    </source>
</evidence>
<keyword evidence="2" id="KW-1185">Reference proteome</keyword>
<comment type="caution">
    <text evidence="1">The sequence shown here is derived from an EMBL/GenBank/DDBJ whole genome shotgun (WGS) entry which is preliminary data.</text>
</comment>
<proteinExistence type="predicted"/>
<name>A0ABV5YLN0_9ACTN</name>
<sequence length="142" mass="15709">MTRVTADAIEAMQAYLKGDADGYSRMVDRLDPAAKKAHGQLIGASFYIAANRRFAANRSNAEVIEFVGNLRARSDRLAEDIDPRQAERLVRASTFTDENVDDIDNGLYSLLLAGLIADEQLTDSDLDAFLEEARKLADDWLA</sequence>
<dbReference type="EMBL" id="JBHLZP010000239">
    <property type="protein sequence ID" value="MFB9835959.1"/>
    <property type="molecule type" value="Genomic_DNA"/>
</dbReference>